<dbReference type="EMBL" id="JANVFU010000007">
    <property type="protein sequence ID" value="KAJ3744342.1"/>
    <property type="molecule type" value="Genomic_DNA"/>
</dbReference>
<feature type="site" description="Interaction with DNA substrate" evidence="6">
    <location>
        <position position="321"/>
    </location>
</feature>
<feature type="binding site" evidence="5">
    <location>
        <position position="81"/>
    </location>
    <ligand>
        <name>Mg(2+)</name>
        <dbReference type="ChEBI" id="CHEBI:18420"/>
        <label>1</label>
    </ligand>
</feature>
<dbReference type="AlphaFoldDB" id="A0A9W8TXE1"/>
<dbReference type="GO" id="GO:0006284">
    <property type="term" value="P:base-excision repair"/>
    <property type="evidence" value="ECO:0007669"/>
    <property type="project" value="TreeGrafter"/>
</dbReference>
<dbReference type="GO" id="GO:0046872">
    <property type="term" value="F:metal ion binding"/>
    <property type="evidence" value="ECO:0007669"/>
    <property type="project" value="UniProtKB-KW"/>
</dbReference>
<feature type="site" description="Important for catalytic activity" evidence="6">
    <location>
        <position position="295"/>
    </location>
</feature>
<keyword evidence="2" id="KW-0378">Hydrolase</keyword>
<evidence type="ECO:0000313" key="9">
    <source>
        <dbReference type="EMBL" id="KAJ3744342.1"/>
    </source>
</evidence>
<feature type="active site" description="Proton acceptor" evidence="4">
    <location>
        <position position="321"/>
    </location>
</feature>
<gene>
    <name evidence="9" type="ORF">DFH05DRAFT_1398100</name>
</gene>
<dbReference type="InterPro" id="IPR036691">
    <property type="entry name" value="Endo/exonu/phosph_ase_sf"/>
</dbReference>
<dbReference type="SUPFAM" id="SSF56219">
    <property type="entry name" value="DNase I-like"/>
    <property type="match status" value="1"/>
</dbReference>
<keyword evidence="1 5" id="KW-0479">Metal-binding</keyword>
<feature type="binding site" evidence="5">
    <location>
        <position position="116"/>
    </location>
    <ligand>
        <name>Mg(2+)</name>
        <dbReference type="ChEBI" id="CHEBI:18420"/>
        <label>1</label>
    </ligand>
</feature>
<evidence type="ECO:0000256" key="5">
    <source>
        <dbReference type="PIRSR" id="PIRSR604808-2"/>
    </source>
</evidence>
<name>A0A9W8TXE1_9AGAR</name>
<sequence length="479" mass="54690">MDQGGVGRYTQDSTEHSASPSEVANQWPGNINLLANPGLGVHPEQYTDEITRDLPCNRTKTRNTNTGKLRTKAHIKVAALNIRGIGNPDISHPDNKWTHVNQLLREEKIGILVVGEAHLNPRRLDEISRITDSRMKIFYTMREDTSNAAGIAVVLNKNRTNTRGVLVHEIVAGHAIQLETNWHDQERLTLLAVYAPNCSIAANAEFWSKIQDWYARNPNRPRPDIMLGDCNVVEEAIDRLPMPLTDTANTAVDSLDELKAELQLMDGWRATYPQSRAFTFTQKRNGGIAHQSRLDRIYVKSQNFDHTFEWDIKTTGIKTDHRMVSVQFTCEEAPTVGHGRWSWPTHLMHDKELTKFIHEEGLLLQTKIENAQSARLLENTIQVDNPQSLWAEFKQRITTFARKRAKIVVPRLQQKITDLERKMELVENTTGISEDERTAQMSPLSEELTELICRRHRATRATVKARNMLEGETISKYWS</sequence>
<feature type="non-terminal residue" evidence="9">
    <location>
        <position position="479"/>
    </location>
</feature>
<keyword evidence="7" id="KW-0175">Coiled coil</keyword>
<dbReference type="InterPro" id="IPR004808">
    <property type="entry name" value="AP_endonuc_1"/>
</dbReference>
<evidence type="ECO:0000313" key="10">
    <source>
        <dbReference type="Proteomes" id="UP001142393"/>
    </source>
</evidence>
<feature type="compositionally biased region" description="Polar residues" evidence="8">
    <location>
        <begin position="10"/>
        <end position="29"/>
    </location>
</feature>
<evidence type="ECO:0000256" key="4">
    <source>
        <dbReference type="PIRSR" id="PIRSR604808-1"/>
    </source>
</evidence>
<organism evidence="9 10">
    <name type="scientific">Lentinula detonsa</name>
    <dbReference type="NCBI Taxonomy" id="2804962"/>
    <lineage>
        <taxon>Eukaryota</taxon>
        <taxon>Fungi</taxon>
        <taxon>Dikarya</taxon>
        <taxon>Basidiomycota</taxon>
        <taxon>Agaricomycotina</taxon>
        <taxon>Agaricomycetes</taxon>
        <taxon>Agaricomycetidae</taxon>
        <taxon>Agaricales</taxon>
        <taxon>Marasmiineae</taxon>
        <taxon>Omphalotaceae</taxon>
        <taxon>Lentinula</taxon>
    </lineage>
</organism>
<keyword evidence="9" id="KW-0255">Endonuclease</keyword>
<dbReference type="GO" id="GO:0008081">
    <property type="term" value="F:phosphoric diester hydrolase activity"/>
    <property type="evidence" value="ECO:0007669"/>
    <property type="project" value="TreeGrafter"/>
</dbReference>
<comment type="cofactor">
    <cofactor evidence="5">
        <name>Mg(2+)</name>
        <dbReference type="ChEBI" id="CHEBI:18420"/>
    </cofactor>
    <cofactor evidence="5">
        <name>Mn(2+)</name>
        <dbReference type="ChEBI" id="CHEBI:29035"/>
    </cofactor>
    <text evidence="5">Probably binds two magnesium or manganese ions per subunit.</text>
</comment>
<keyword evidence="3 5" id="KW-0460">Magnesium</keyword>
<feature type="site" description="Transition state stabilizer" evidence="6">
    <location>
        <position position="231"/>
    </location>
</feature>
<feature type="binding site" evidence="5">
    <location>
        <position position="229"/>
    </location>
    <ligand>
        <name>Mg(2+)</name>
        <dbReference type="ChEBI" id="CHEBI:18420"/>
        <label>1</label>
    </ligand>
</feature>
<dbReference type="GO" id="GO:0005634">
    <property type="term" value="C:nucleus"/>
    <property type="evidence" value="ECO:0007669"/>
    <property type="project" value="TreeGrafter"/>
</dbReference>
<feature type="active site" description="Proton donor/acceptor" evidence="4">
    <location>
        <position position="229"/>
    </location>
</feature>
<evidence type="ECO:0000256" key="8">
    <source>
        <dbReference type="SAM" id="MobiDB-lite"/>
    </source>
</evidence>
<feature type="active site" evidence="4">
    <location>
        <position position="194"/>
    </location>
</feature>
<feature type="region of interest" description="Disordered" evidence="8">
    <location>
        <begin position="1"/>
        <end position="29"/>
    </location>
</feature>
<evidence type="ECO:0000256" key="1">
    <source>
        <dbReference type="ARBA" id="ARBA00022723"/>
    </source>
</evidence>
<keyword evidence="9" id="KW-0540">Nuclease</keyword>
<reference evidence="9 10" key="1">
    <citation type="journal article" date="2023" name="Proc. Natl. Acad. Sci. U.S.A.">
        <title>A global phylogenomic analysis of the shiitake genus Lentinula.</title>
        <authorList>
            <person name="Sierra-Patev S."/>
            <person name="Min B."/>
            <person name="Naranjo-Ortiz M."/>
            <person name="Looney B."/>
            <person name="Konkel Z."/>
            <person name="Slot J.C."/>
            <person name="Sakamoto Y."/>
            <person name="Steenwyk J.L."/>
            <person name="Rokas A."/>
            <person name="Carro J."/>
            <person name="Camarero S."/>
            <person name="Ferreira P."/>
            <person name="Molpeceres G."/>
            <person name="Ruiz-Duenas F.J."/>
            <person name="Serrano A."/>
            <person name="Henrissat B."/>
            <person name="Drula E."/>
            <person name="Hughes K.W."/>
            <person name="Mata J.L."/>
            <person name="Ishikawa N.K."/>
            <person name="Vargas-Isla R."/>
            <person name="Ushijima S."/>
            <person name="Smith C.A."/>
            <person name="Donoghue J."/>
            <person name="Ahrendt S."/>
            <person name="Andreopoulos W."/>
            <person name="He G."/>
            <person name="LaButti K."/>
            <person name="Lipzen A."/>
            <person name="Ng V."/>
            <person name="Riley R."/>
            <person name="Sandor L."/>
            <person name="Barry K."/>
            <person name="Martinez A.T."/>
            <person name="Xiao Y."/>
            <person name="Gibbons J.G."/>
            <person name="Terashima K."/>
            <person name="Grigoriev I.V."/>
            <person name="Hibbett D."/>
        </authorList>
    </citation>
    <scope>NUCLEOTIDE SEQUENCE [LARGE SCALE GENOMIC DNA]</scope>
    <source>
        <strain evidence="9 10">TFB7810</strain>
    </source>
</reference>
<evidence type="ECO:0000256" key="6">
    <source>
        <dbReference type="PIRSR" id="PIRSR604808-3"/>
    </source>
</evidence>
<dbReference type="PANTHER" id="PTHR22748:SF26">
    <property type="entry name" value="ENDONUCLEASE_EXONUCLEASE_PHOSPHATASE DOMAIN-CONTAINING PROTEIN"/>
    <property type="match status" value="1"/>
</dbReference>
<comment type="caution">
    <text evidence="9">The sequence shown here is derived from an EMBL/GenBank/DDBJ whole genome shotgun (WGS) entry which is preliminary data.</text>
</comment>
<accession>A0A9W8TXE1</accession>
<dbReference type="Proteomes" id="UP001142393">
    <property type="component" value="Unassembled WGS sequence"/>
</dbReference>
<proteinExistence type="predicted"/>
<evidence type="ECO:0000256" key="7">
    <source>
        <dbReference type="SAM" id="Coils"/>
    </source>
</evidence>
<dbReference type="GO" id="GO:0003906">
    <property type="term" value="F:DNA-(apurinic or apyrimidinic site) endonuclease activity"/>
    <property type="evidence" value="ECO:0007669"/>
    <property type="project" value="TreeGrafter"/>
</dbReference>
<dbReference type="GO" id="GO:0008311">
    <property type="term" value="F:double-stranded DNA 3'-5' DNA exonuclease activity"/>
    <property type="evidence" value="ECO:0007669"/>
    <property type="project" value="TreeGrafter"/>
</dbReference>
<feature type="coiled-coil region" evidence="7">
    <location>
        <begin position="402"/>
        <end position="429"/>
    </location>
</feature>
<dbReference type="PANTHER" id="PTHR22748">
    <property type="entry name" value="AP ENDONUCLEASE"/>
    <property type="match status" value="1"/>
</dbReference>
<evidence type="ECO:0000256" key="2">
    <source>
        <dbReference type="ARBA" id="ARBA00022801"/>
    </source>
</evidence>
<feature type="binding site" evidence="5">
    <location>
        <position position="320"/>
    </location>
    <ligand>
        <name>Mg(2+)</name>
        <dbReference type="ChEBI" id="CHEBI:18420"/>
        <label>1</label>
    </ligand>
</feature>
<dbReference type="Gene3D" id="3.60.10.10">
    <property type="entry name" value="Endonuclease/exonuclease/phosphatase"/>
    <property type="match status" value="1"/>
</dbReference>
<feature type="binding site" evidence="5">
    <location>
        <position position="321"/>
    </location>
    <ligand>
        <name>Mg(2+)</name>
        <dbReference type="ChEBI" id="CHEBI:18420"/>
        <label>1</label>
    </ligand>
</feature>
<feature type="binding site" evidence="5">
    <location>
        <position position="231"/>
    </location>
    <ligand>
        <name>Mg(2+)</name>
        <dbReference type="ChEBI" id="CHEBI:18420"/>
        <label>1</label>
    </ligand>
</feature>
<keyword evidence="5" id="KW-0464">Manganese</keyword>
<protein>
    <submittedName>
        <fullName evidence="9">Endonuclease/exonuclease/phosphatase</fullName>
    </submittedName>
</protein>
<evidence type="ECO:0000256" key="3">
    <source>
        <dbReference type="ARBA" id="ARBA00022842"/>
    </source>
</evidence>
<keyword evidence="10" id="KW-1185">Reference proteome</keyword>